<reference evidence="3" key="1">
    <citation type="submission" date="2015-02" db="EMBL/GenBank/DDBJ databases">
        <title>Draft Genome of Frankia sp. CpI1-S.</title>
        <authorList>
            <person name="Oshone R.T."/>
            <person name="Ngom M."/>
            <person name="Ghodhbane-Gtari F."/>
            <person name="Gtari M."/>
            <person name="Morris K."/>
            <person name="Thomas K."/>
            <person name="Sen A."/>
            <person name="Tisa L.S."/>
        </authorList>
    </citation>
    <scope>NUCLEOTIDE SEQUENCE [LARGE SCALE GENOMIC DNA]</scope>
    <source>
        <strain evidence="3">CpI1-S</strain>
    </source>
</reference>
<protein>
    <submittedName>
        <fullName evidence="2">Uncharacterized protein</fullName>
    </submittedName>
</protein>
<evidence type="ECO:0000256" key="1">
    <source>
        <dbReference type="SAM" id="MobiDB-lite"/>
    </source>
</evidence>
<dbReference type="Proteomes" id="UP000032545">
    <property type="component" value="Unassembled WGS sequence"/>
</dbReference>
<dbReference type="EMBL" id="JYFN01000015">
    <property type="protein sequence ID" value="KJE23219.1"/>
    <property type="molecule type" value="Genomic_DNA"/>
</dbReference>
<evidence type="ECO:0000313" key="2">
    <source>
        <dbReference type="EMBL" id="KJE23219.1"/>
    </source>
</evidence>
<comment type="caution">
    <text evidence="2">The sequence shown here is derived from an EMBL/GenBank/DDBJ whole genome shotgun (WGS) entry which is preliminary data.</text>
</comment>
<organism evidence="2 3">
    <name type="scientific">Frankia torreyi</name>
    <dbReference type="NCBI Taxonomy" id="1856"/>
    <lineage>
        <taxon>Bacteria</taxon>
        <taxon>Bacillati</taxon>
        <taxon>Actinomycetota</taxon>
        <taxon>Actinomycetes</taxon>
        <taxon>Frankiales</taxon>
        <taxon>Frankiaceae</taxon>
        <taxon>Frankia</taxon>
    </lineage>
</organism>
<name>A0A0D8BGY4_9ACTN</name>
<accession>A0A0D8BGY4</accession>
<dbReference type="PATRIC" id="fig|1502723.3.peg.1493"/>
<gene>
    <name evidence="2" type="ORF">FF36_02422</name>
</gene>
<evidence type="ECO:0000313" key="3">
    <source>
        <dbReference type="Proteomes" id="UP000032545"/>
    </source>
</evidence>
<dbReference type="RefSeq" id="WP_044885085.1">
    <property type="nucleotide sequence ID" value="NZ_JYFN01000015.1"/>
</dbReference>
<reference evidence="2 3" key="2">
    <citation type="journal article" date="2016" name="Genome Announc.">
        <title>Permanent Draft Genome Sequences for Two Variants of Frankia sp. Strain CpI1, the First Frankia Strain Isolated from Root Nodules of Comptonia peregrina.</title>
        <authorList>
            <person name="Oshone R."/>
            <person name="Hurst S.G.IV."/>
            <person name="Abebe-Akele F."/>
            <person name="Simpson S."/>
            <person name="Morris K."/>
            <person name="Thomas W.K."/>
            <person name="Tisa L.S."/>
        </authorList>
    </citation>
    <scope>NUCLEOTIDE SEQUENCE [LARGE SCALE GENOMIC DNA]</scope>
    <source>
        <strain evidence="3">CpI1-S</strain>
    </source>
</reference>
<sequence length="75" mass="7995">MAWANAGGARPGDPRLAPATRRGPVESLARRHHRRTPDKPHIDAPPLGARHHPAARALTSPIVEHPAIPEPSTGD</sequence>
<proteinExistence type="predicted"/>
<dbReference type="AlphaFoldDB" id="A0A0D8BGY4"/>
<keyword evidence="3" id="KW-1185">Reference proteome</keyword>
<feature type="region of interest" description="Disordered" evidence="1">
    <location>
        <begin position="1"/>
        <end position="75"/>
    </location>
</feature>